<protein>
    <submittedName>
        <fullName evidence="2">Urea carboxylase-associated protein</fullName>
    </submittedName>
</protein>
<name>A0A2R3Z2I8_9FLAO</name>
<dbReference type="Proteomes" id="UP000241507">
    <property type="component" value="Chromosome"/>
</dbReference>
<feature type="domain" description="DUF1989" evidence="1">
    <location>
        <begin position="3"/>
        <end position="168"/>
    </location>
</feature>
<keyword evidence="3" id="KW-1185">Reference proteome</keyword>
<accession>A0A2R3Z2I8</accession>
<evidence type="ECO:0000313" key="3">
    <source>
        <dbReference type="Proteomes" id="UP000241507"/>
    </source>
</evidence>
<evidence type="ECO:0000259" key="1">
    <source>
        <dbReference type="Pfam" id="PF09347"/>
    </source>
</evidence>
<gene>
    <name evidence="2" type="ORF">C7S20_03820</name>
</gene>
<evidence type="ECO:0000313" key="2">
    <source>
        <dbReference type="EMBL" id="AVR44458.1"/>
    </source>
</evidence>
<reference evidence="3" key="1">
    <citation type="submission" date="2018-03" db="EMBL/GenBank/DDBJ databases">
        <title>Gramella fulva sp. nov., isolated from a dry surface of tidal flat.</title>
        <authorList>
            <person name="Hwang S.H."/>
            <person name="Hwang W.M."/>
            <person name="Kang K."/>
            <person name="Ahn T.-Y."/>
        </authorList>
    </citation>
    <scope>NUCLEOTIDE SEQUENCE [LARGE SCALE GENOMIC DNA]</scope>
    <source>
        <strain evidence="3">SH35</strain>
    </source>
</reference>
<dbReference type="PANTHER" id="PTHR31527">
    <property type="entry name" value="RE64534P"/>
    <property type="match status" value="1"/>
</dbReference>
<dbReference type="AlphaFoldDB" id="A0A2R3Z2I8"/>
<dbReference type="InterPro" id="IPR018959">
    <property type="entry name" value="DUF1989"/>
</dbReference>
<dbReference type="EMBL" id="CP028136">
    <property type="protein sequence ID" value="AVR44458.1"/>
    <property type="molecule type" value="Genomic_DNA"/>
</dbReference>
<dbReference type="PANTHER" id="PTHR31527:SF0">
    <property type="entry name" value="RE64534P"/>
    <property type="match status" value="1"/>
</dbReference>
<proteinExistence type="predicted"/>
<organism evidence="2 3">
    <name type="scientific">Christiangramia fulva</name>
    <dbReference type="NCBI Taxonomy" id="2126553"/>
    <lineage>
        <taxon>Bacteria</taxon>
        <taxon>Pseudomonadati</taxon>
        <taxon>Bacteroidota</taxon>
        <taxon>Flavobacteriia</taxon>
        <taxon>Flavobacteriales</taxon>
        <taxon>Flavobacteriaceae</taxon>
        <taxon>Christiangramia</taxon>
    </lineage>
</organism>
<dbReference type="Pfam" id="PF09347">
    <property type="entry name" value="DUF1989"/>
    <property type="match status" value="1"/>
</dbReference>
<dbReference type="RefSeq" id="WP_107011236.1">
    <property type="nucleotide sequence ID" value="NZ_CP028136.1"/>
</dbReference>
<sequence length="194" mass="21948">MAEVIEKQSGAAFKLKEGQKLKVIDPQGQQVSDMVLFSEDDKREKISSGKTFDFEESILLTKGNFLWSNRSNKMMKILEDTNGRNDFLLAPCSPETFKIMYKKQEYHPSCFENLYTNLKKYGIELDQIPTAFNIFMNVQFTADGKLSVEPPLSKAGDYVLFEAQMNLIVGLTACSAEDSNGGSFKPIHYEIIDD</sequence>
<dbReference type="OrthoDB" id="9772660at2"/>
<dbReference type="KEGG" id="grs:C7S20_03820"/>